<feature type="region of interest" description="Disordered" evidence="1">
    <location>
        <begin position="1"/>
        <end position="109"/>
    </location>
</feature>
<reference evidence="2 3" key="1">
    <citation type="submission" date="2024-05" db="EMBL/GenBank/DDBJ databases">
        <title>Genome sequencing and assembly of Indian major carp, Cirrhinus mrigala (Hamilton, 1822).</title>
        <authorList>
            <person name="Mohindra V."/>
            <person name="Chowdhury L.M."/>
            <person name="Lal K."/>
            <person name="Jena J.K."/>
        </authorList>
    </citation>
    <scope>NUCLEOTIDE SEQUENCE [LARGE SCALE GENOMIC DNA]</scope>
    <source>
        <strain evidence="2">CM1030</strain>
        <tissue evidence="2">Blood</tissue>
    </source>
</reference>
<comment type="caution">
    <text evidence="2">The sequence shown here is derived from an EMBL/GenBank/DDBJ whole genome shotgun (WGS) entry which is preliminary data.</text>
</comment>
<evidence type="ECO:0000256" key="1">
    <source>
        <dbReference type="SAM" id="MobiDB-lite"/>
    </source>
</evidence>
<proteinExistence type="predicted"/>
<dbReference type="AlphaFoldDB" id="A0ABD0PFI9"/>
<protein>
    <submittedName>
        <fullName evidence="2">Uncharacterized protein</fullName>
    </submittedName>
</protein>
<dbReference type="Proteomes" id="UP001529510">
    <property type="component" value="Unassembled WGS sequence"/>
</dbReference>
<organism evidence="2 3">
    <name type="scientific">Cirrhinus mrigala</name>
    <name type="common">Mrigala</name>
    <dbReference type="NCBI Taxonomy" id="683832"/>
    <lineage>
        <taxon>Eukaryota</taxon>
        <taxon>Metazoa</taxon>
        <taxon>Chordata</taxon>
        <taxon>Craniata</taxon>
        <taxon>Vertebrata</taxon>
        <taxon>Euteleostomi</taxon>
        <taxon>Actinopterygii</taxon>
        <taxon>Neopterygii</taxon>
        <taxon>Teleostei</taxon>
        <taxon>Ostariophysi</taxon>
        <taxon>Cypriniformes</taxon>
        <taxon>Cyprinidae</taxon>
        <taxon>Labeoninae</taxon>
        <taxon>Labeonini</taxon>
        <taxon>Cirrhinus</taxon>
    </lineage>
</organism>
<feature type="compositionally biased region" description="Polar residues" evidence="1">
    <location>
        <begin position="68"/>
        <end position="83"/>
    </location>
</feature>
<evidence type="ECO:0000313" key="3">
    <source>
        <dbReference type="Proteomes" id="UP001529510"/>
    </source>
</evidence>
<gene>
    <name evidence="2" type="ORF">M9458_032998</name>
</gene>
<feature type="compositionally biased region" description="Basic and acidic residues" evidence="1">
    <location>
        <begin position="43"/>
        <end position="52"/>
    </location>
</feature>
<feature type="compositionally biased region" description="Low complexity" evidence="1">
    <location>
        <begin position="84"/>
        <end position="98"/>
    </location>
</feature>
<feature type="non-terminal residue" evidence="2">
    <location>
        <position position="109"/>
    </location>
</feature>
<accession>A0ABD0PFI9</accession>
<dbReference type="EMBL" id="JAMKFB020000016">
    <property type="protein sequence ID" value="KAL0172687.1"/>
    <property type="molecule type" value="Genomic_DNA"/>
</dbReference>
<keyword evidence="3" id="KW-1185">Reference proteome</keyword>
<feature type="non-terminal residue" evidence="2">
    <location>
        <position position="1"/>
    </location>
</feature>
<evidence type="ECO:0000313" key="2">
    <source>
        <dbReference type="EMBL" id="KAL0172687.1"/>
    </source>
</evidence>
<sequence length="109" mass="11667">KAIEGSTRSGVRLRPPLASFRDARRKAKKPSHSPSVPELWSEGVKRESKDESADSCIQTADKECDIATGNSGRSTVSTSQEQMPSPSSSTIPLSSLHSVPEGEADADRE</sequence>
<name>A0ABD0PFI9_CIRMR</name>